<organism evidence="2 3">
    <name type="scientific">Albidovulum sediminis</name>
    <dbReference type="NCBI Taxonomy" id="3066345"/>
    <lineage>
        <taxon>Bacteria</taxon>
        <taxon>Pseudomonadati</taxon>
        <taxon>Pseudomonadota</taxon>
        <taxon>Alphaproteobacteria</taxon>
        <taxon>Rhodobacterales</taxon>
        <taxon>Paracoccaceae</taxon>
        <taxon>Albidovulum</taxon>
    </lineage>
</organism>
<protein>
    <submittedName>
        <fullName evidence="2">Thermonuclease family protein</fullName>
    </submittedName>
</protein>
<sequence length="119" mass="13495">MIDGDTIQIGEVRLRLAGIDAPELKHPWGQKAKWELVQLCKGQIITAEIAVDISYDRLVATCYLPDGRDLSAEMVRRGLALDWHNFSGGKYAHLEPEGARKRHWKAAARQRGHMHAFHK</sequence>
<dbReference type="Gene3D" id="2.40.50.90">
    <property type="match status" value="1"/>
</dbReference>
<comment type="caution">
    <text evidence="2">The sequence shown here is derived from an EMBL/GenBank/DDBJ whole genome shotgun (WGS) entry which is preliminary data.</text>
</comment>
<evidence type="ECO:0000259" key="1">
    <source>
        <dbReference type="PROSITE" id="PS50830"/>
    </source>
</evidence>
<dbReference type="InterPro" id="IPR035437">
    <property type="entry name" value="SNase_OB-fold_sf"/>
</dbReference>
<dbReference type="Pfam" id="PF00565">
    <property type="entry name" value="SNase"/>
    <property type="match status" value="1"/>
</dbReference>
<accession>A0ABT2NN67</accession>
<name>A0ABT2NN67_9RHOB</name>
<evidence type="ECO:0000313" key="2">
    <source>
        <dbReference type="EMBL" id="MCT8330351.1"/>
    </source>
</evidence>
<reference evidence="3" key="1">
    <citation type="submission" date="2023-07" db="EMBL/GenBank/DDBJ databases">
        <title>Defluviimonas sediminis sp. nov., isolated from mangrove sediment.</title>
        <authorList>
            <person name="Liu L."/>
            <person name="Li J."/>
            <person name="Huang Y."/>
            <person name="Pan J."/>
            <person name="Li M."/>
        </authorList>
    </citation>
    <scope>NUCLEOTIDE SEQUENCE [LARGE SCALE GENOMIC DNA]</scope>
    <source>
        <strain evidence="3">FT324</strain>
    </source>
</reference>
<feature type="domain" description="TNase-like" evidence="1">
    <location>
        <begin position="1"/>
        <end position="80"/>
    </location>
</feature>
<dbReference type="SUPFAM" id="SSF50199">
    <property type="entry name" value="Staphylococcal nuclease"/>
    <property type="match status" value="1"/>
</dbReference>
<dbReference type="PROSITE" id="PS50830">
    <property type="entry name" value="TNASE_3"/>
    <property type="match status" value="1"/>
</dbReference>
<dbReference type="InterPro" id="IPR016071">
    <property type="entry name" value="Staphylococal_nuclease_OB-fold"/>
</dbReference>
<proteinExistence type="predicted"/>
<dbReference type="Proteomes" id="UP001205601">
    <property type="component" value="Unassembled WGS sequence"/>
</dbReference>
<evidence type="ECO:0000313" key="3">
    <source>
        <dbReference type="Proteomes" id="UP001205601"/>
    </source>
</evidence>
<dbReference type="SMART" id="SM00318">
    <property type="entry name" value="SNc"/>
    <property type="match status" value="1"/>
</dbReference>
<dbReference type="EMBL" id="JAOCQF010000002">
    <property type="protein sequence ID" value="MCT8330351.1"/>
    <property type="molecule type" value="Genomic_DNA"/>
</dbReference>
<gene>
    <name evidence="2" type="ORF">N5I32_12555</name>
</gene>
<dbReference type="RefSeq" id="WP_261496220.1">
    <property type="nucleotide sequence ID" value="NZ_JAOCQF010000002.1"/>
</dbReference>
<keyword evidence="3" id="KW-1185">Reference proteome</keyword>